<dbReference type="FunFam" id="3.10.50.40:FF:000010">
    <property type="entry name" value="Peptidyl-prolyl cis-trans isomerase Pin1"/>
    <property type="match status" value="1"/>
</dbReference>
<proteinExistence type="predicted"/>
<comment type="subunit">
    <text evidence="10">Interacts with host FBXW7; leading to FBXW7 autoubiquitination and subsequent degradation.</text>
</comment>
<evidence type="ECO:0000313" key="15">
    <source>
        <dbReference type="EMBL" id="KAK1740045.1"/>
    </source>
</evidence>
<evidence type="ECO:0000256" key="2">
    <source>
        <dbReference type="ARBA" id="ARBA00004147"/>
    </source>
</evidence>
<comment type="catalytic activity">
    <reaction evidence="1">
        <text>[protein]-peptidylproline (omega=180) = [protein]-peptidylproline (omega=0)</text>
        <dbReference type="Rhea" id="RHEA:16237"/>
        <dbReference type="Rhea" id="RHEA-COMP:10747"/>
        <dbReference type="Rhea" id="RHEA-COMP:10748"/>
        <dbReference type="ChEBI" id="CHEBI:83833"/>
        <dbReference type="ChEBI" id="CHEBI:83834"/>
        <dbReference type="EC" id="5.2.1.8"/>
    </reaction>
</comment>
<dbReference type="Pfam" id="PF00639">
    <property type="entry name" value="Rotamase"/>
    <property type="match status" value="1"/>
</dbReference>
<sequence length="1714" mass="190238">MASADTLPHSKEADEDADMFDDATDGPASSLIDGGNNNATATGTHEKSVQQQLASNPPPPALPTGWFLKPSHINAPGNHYYFNQDTGECCWDLPATASSTSAAALAAEAVSQESLNATAAAAAAAVKSILKRAEPTAAENNASTTQSTADTTTIKVVKSSSTSSTSRKKQKTDDREKHREKHHHSSSSSPKEVRVLHILKKHKDSRRPASWRNPKITDTKQKAISDLHELLSILSESSSNPKELRATFEELAKTESDCSSAKRGGDLGFFGRKKMQPAFEKASFGLRVGELTREVVDTSSGVHIILRKRQLPDQVGSASSRVDNMTEECLEIIDTRNEALWQEISSLLPMLTYGEESNTLLSLLLGMPSDYYSAALFGGQSDGSNNNNNVKRANIYCPNFSSQEQVYFNDTMTPQEEDMMVAKLLSDTMERLLQLKNSSCAQPRDEKRPKREQPQEATTTTIDNTIIRKGHSSTSLLLPWNVLLRVVIRLSAHAAKILRSSSSSFTNTNYCGTCRSNAILDERQTNEIDGQRSDLEDKKSSGMLHPILQALDIILSEIQVSMRISNASVYSSPVKKERYDKNKNEAAAAEAATTRRTSNFSIPQDRFLHDWKRSNHCTRETATSSCWGPSRYEFMKDVESITAMLSMSNQTLGISVTEWQERIHSIVDMLDEQCGGGGVTNGDDQQGQHRYCSPLQSKSTTSLLVDGSCASSPLASVTRDHVKRILNSAEVEKAKCRKHLFQAKGHGVLSPSKVTSPKEEKPSSFLRHNLQQMFKPETTNDAIIMEGETNELDDAYRMAIAFSSLDMNEEVRETIERRLSILMHMLLNNNQSKFPLDGAESYLESLLNTLIQPSDPSVWVRLLNDSGGKETPMMLRRGRAVLVSFLAGLKSPGWKDSINQLRVSPVSSQLGFLSHDEDMSSSEAVLRSLFLLPSLEKDAVTLPPAPIVTEVGLSVCIRNVLEGNDVAANKSPMNTSGVSLFRTFAPYPSSSRNDDFMNSITAPLPNTMELTRDLFDLILRLAADDDSQHQNKSFPLRLVTPSPAESLDIVLQVASDFSDWLRADSISDRYRFILEQVCQSFQSFEFGDSKKGGLDDVTSTSWTSRASTLLHLVKSPQLRARVTLYATQFFILLCGKGGKHKHKASRNSTKQPHFYALLQQRHFSKFWDDIDGAAHGISSRSIISRVFDLSLCQDYILPVALQCSLYLTERSHSSSARKQVGLDALSLVTILTSVLSVLAEDDLLHECTHVGWAVELLSFSFSYHLFGADNALKREDHVDYLPQMLSSTCMWEQAAAQMDKLYNNVWGTGLKKLNNDRQWQTLDTAKNYIAYESIGSNHVAGRMILIPSFNVLASALIKYTCSVSTASDDVAESWCKFVSNIVFDRYIQALGSVSVSARNTPDSFDKTVRSLWIRYLASTLQQLIMEQTTNKMNERSTELQLEDLITPLLRRLHIKVMKRALRYAPIGLDAGKGKEQPDHRLPPDLVATIFTDLFKQESEQFLIKPSPSKTRKWDVYRKCIEKVFLLTPPSTFFAHPSQPGLSCYSSDALAELWKMFGQCNLTQSTLIMVAAGLHVNASATHLLPNQQNNVQDKDLLKQRYNSFSSCAKQCIISSFGCLNVNAKKSSQDSAKFNTLARSVRRDLSFHGEAGIGLTWWNEITNDLYALIEESADQAVHSDTSKKAGSRQSDIAAVFSTLQNDLSAISHNQNNTHNY</sequence>
<evidence type="ECO:0000256" key="9">
    <source>
        <dbReference type="ARBA" id="ARBA00054022"/>
    </source>
</evidence>
<feature type="domain" description="WW" evidence="13">
    <location>
        <begin position="60"/>
        <end position="96"/>
    </location>
</feature>
<evidence type="ECO:0000256" key="4">
    <source>
        <dbReference type="ARBA" id="ARBA00013194"/>
    </source>
</evidence>
<dbReference type="PROSITE" id="PS50020">
    <property type="entry name" value="WW_DOMAIN_2"/>
    <property type="match status" value="1"/>
</dbReference>
<feature type="region of interest" description="Disordered" evidence="12">
    <location>
        <begin position="1"/>
        <end position="64"/>
    </location>
</feature>
<dbReference type="GO" id="GO:0042025">
    <property type="term" value="C:host cell nucleus"/>
    <property type="evidence" value="ECO:0007669"/>
    <property type="project" value="UniProtKB-SubCell"/>
</dbReference>
<keyword evidence="5" id="KW-1048">Host nucleus</keyword>
<dbReference type="Proteomes" id="UP001224775">
    <property type="component" value="Unassembled WGS sequence"/>
</dbReference>
<evidence type="ECO:0000256" key="3">
    <source>
        <dbReference type="ARBA" id="ARBA00004192"/>
    </source>
</evidence>
<dbReference type="GO" id="GO:0030430">
    <property type="term" value="C:host cell cytoplasm"/>
    <property type="evidence" value="ECO:0007669"/>
    <property type="project" value="UniProtKB-SubCell"/>
</dbReference>
<accession>A0AAD8Y7H3</accession>
<dbReference type="GO" id="GO:0005829">
    <property type="term" value="C:cytosol"/>
    <property type="evidence" value="ECO:0007669"/>
    <property type="project" value="TreeGrafter"/>
</dbReference>
<evidence type="ECO:0000256" key="12">
    <source>
        <dbReference type="SAM" id="MobiDB-lite"/>
    </source>
</evidence>
<dbReference type="InterPro" id="IPR000297">
    <property type="entry name" value="PPIase_PpiC"/>
</dbReference>
<dbReference type="InterPro" id="IPR036020">
    <property type="entry name" value="WW_dom_sf"/>
</dbReference>
<organism evidence="15 16">
    <name type="scientific">Skeletonema marinoi</name>
    <dbReference type="NCBI Taxonomy" id="267567"/>
    <lineage>
        <taxon>Eukaryota</taxon>
        <taxon>Sar</taxon>
        <taxon>Stramenopiles</taxon>
        <taxon>Ochrophyta</taxon>
        <taxon>Bacillariophyta</taxon>
        <taxon>Coscinodiscophyceae</taxon>
        <taxon>Thalassiosirophycidae</taxon>
        <taxon>Thalassiosirales</taxon>
        <taxon>Skeletonemataceae</taxon>
        <taxon>Skeletonema</taxon>
        <taxon>Skeletonema marinoi-dohrnii complex</taxon>
    </lineage>
</organism>
<evidence type="ECO:0000256" key="11">
    <source>
        <dbReference type="PROSITE-ProRule" id="PRU00278"/>
    </source>
</evidence>
<keyword evidence="8 11" id="KW-0413">Isomerase</keyword>
<dbReference type="GO" id="GO:0005634">
    <property type="term" value="C:nucleus"/>
    <property type="evidence" value="ECO:0007669"/>
    <property type="project" value="TreeGrafter"/>
</dbReference>
<comment type="caution">
    <text evidence="15">The sequence shown here is derived from an EMBL/GenBank/DDBJ whole genome shotgun (WGS) entry which is preliminary data.</text>
</comment>
<dbReference type="EMBL" id="JATAAI010000016">
    <property type="protein sequence ID" value="KAK1740045.1"/>
    <property type="molecule type" value="Genomic_DNA"/>
</dbReference>
<keyword evidence="16" id="KW-1185">Reference proteome</keyword>
<evidence type="ECO:0000256" key="6">
    <source>
        <dbReference type="ARBA" id="ARBA00023110"/>
    </source>
</evidence>
<feature type="domain" description="PpiC" evidence="14">
    <location>
        <begin position="190"/>
        <end position="309"/>
    </location>
</feature>
<evidence type="ECO:0000313" key="16">
    <source>
        <dbReference type="Proteomes" id="UP001224775"/>
    </source>
</evidence>
<dbReference type="InterPro" id="IPR046357">
    <property type="entry name" value="PPIase_dom_sf"/>
</dbReference>
<dbReference type="EC" id="5.2.1.8" evidence="4"/>
<dbReference type="GO" id="GO:0060255">
    <property type="term" value="P:regulation of macromolecule metabolic process"/>
    <property type="evidence" value="ECO:0007669"/>
    <property type="project" value="UniProtKB-ARBA"/>
</dbReference>
<dbReference type="InterPro" id="IPR023058">
    <property type="entry name" value="PPIase_PpiC_CS"/>
</dbReference>
<feature type="compositionally biased region" description="Acidic residues" evidence="12">
    <location>
        <begin position="13"/>
        <end position="24"/>
    </location>
</feature>
<evidence type="ECO:0000256" key="1">
    <source>
        <dbReference type="ARBA" id="ARBA00000971"/>
    </source>
</evidence>
<comment type="subcellular location">
    <subcellularLocation>
        <location evidence="3">Host cytoplasm</location>
    </subcellularLocation>
    <subcellularLocation>
        <location evidence="2">Host nucleus</location>
    </subcellularLocation>
</comment>
<evidence type="ECO:0000256" key="10">
    <source>
        <dbReference type="ARBA" id="ARBA00066165"/>
    </source>
</evidence>
<dbReference type="InterPro" id="IPR051370">
    <property type="entry name" value="PPIase_Pin1"/>
</dbReference>
<feature type="region of interest" description="Disordered" evidence="12">
    <location>
        <begin position="136"/>
        <end position="194"/>
    </location>
</feature>
<dbReference type="GO" id="GO:0080090">
    <property type="term" value="P:regulation of primary metabolic process"/>
    <property type="evidence" value="ECO:0007669"/>
    <property type="project" value="UniProtKB-ARBA"/>
</dbReference>
<evidence type="ECO:0000259" key="13">
    <source>
        <dbReference type="PROSITE" id="PS50020"/>
    </source>
</evidence>
<protein>
    <recommendedName>
        <fullName evidence="4">peptidylprolyl isomerase</fullName>
        <ecNumber evidence="4">5.2.1.8</ecNumber>
    </recommendedName>
</protein>
<evidence type="ECO:0000256" key="8">
    <source>
        <dbReference type="ARBA" id="ARBA00023235"/>
    </source>
</evidence>
<keyword evidence="7" id="KW-1035">Host cytoplasm</keyword>
<feature type="compositionally biased region" description="Basic and acidic residues" evidence="12">
    <location>
        <begin position="443"/>
        <end position="454"/>
    </location>
</feature>
<keyword evidence="6 11" id="KW-0697">Rotamase</keyword>
<dbReference type="PROSITE" id="PS50198">
    <property type="entry name" value="PPIC_PPIASE_2"/>
    <property type="match status" value="1"/>
</dbReference>
<reference evidence="15" key="1">
    <citation type="submission" date="2023-06" db="EMBL/GenBank/DDBJ databases">
        <title>Survivors Of The Sea: Transcriptome response of Skeletonema marinoi to long-term dormancy.</title>
        <authorList>
            <person name="Pinder M.I.M."/>
            <person name="Kourtchenko O."/>
            <person name="Robertson E.K."/>
            <person name="Larsson T."/>
            <person name="Maumus F."/>
            <person name="Osuna-Cruz C.M."/>
            <person name="Vancaester E."/>
            <person name="Stenow R."/>
            <person name="Vandepoele K."/>
            <person name="Ploug H."/>
            <person name="Bruchert V."/>
            <person name="Godhe A."/>
            <person name="Topel M."/>
        </authorList>
    </citation>
    <scope>NUCLEOTIDE SEQUENCE</scope>
    <source>
        <strain evidence="15">R05AC</strain>
    </source>
</reference>
<name>A0AAD8Y7H3_9STRA</name>
<dbReference type="PANTHER" id="PTHR10657:SF4">
    <property type="entry name" value="PEPTIDYL-PROLYL CIS-TRANS ISOMERASE-RELATED"/>
    <property type="match status" value="1"/>
</dbReference>
<gene>
    <name evidence="15" type="ORF">QTG54_008995</name>
</gene>
<feature type="region of interest" description="Disordered" evidence="12">
    <location>
        <begin position="437"/>
        <end position="461"/>
    </location>
</feature>
<dbReference type="GO" id="GO:0003755">
    <property type="term" value="F:peptidyl-prolyl cis-trans isomerase activity"/>
    <property type="evidence" value="ECO:0007669"/>
    <property type="project" value="UniProtKB-KW"/>
</dbReference>
<dbReference type="PROSITE" id="PS01096">
    <property type="entry name" value="PPIC_PPIASE_1"/>
    <property type="match status" value="1"/>
</dbReference>
<feature type="compositionally biased region" description="Low complexity" evidence="12">
    <location>
        <begin position="142"/>
        <end position="165"/>
    </location>
</feature>
<dbReference type="SUPFAM" id="SSF54534">
    <property type="entry name" value="FKBP-like"/>
    <property type="match status" value="1"/>
</dbReference>
<comment type="function">
    <text evidence="9">Peptidyl-prolyl cis/trans isomerase (PPIase) that acts as a key virulence factor by promoting host leukocyte transformation. Binds to and isomerizes specific phosphorylated Ser/Thr-Pro (pSer/Thr-Pro) motifs in a subset of proteins, resulting in conformational changes in the proteins. Promotes host leukocyte transformation by binding to phosphorylated host FBXW7, disrupting dimerization and promoting FBXW7 autoubiquitination and subsequent degradation. Degradation of host FBXW7, leads to stabilization of JUN, which promotes cell transformation.</text>
</comment>
<evidence type="ECO:0000259" key="14">
    <source>
        <dbReference type="PROSITE" id="PS50198"/>
    </source>
</evidence>
<dbReference type="SUPFAM" id="SSF51045">
    <property type="entry name" value="WW domain"/>
    <property type="match status" value="1"/>
</dbReference>
<dbReference type="PANTHER" id="PTHR10657">
    <property type="entry name" value="PEPTIDYL-PROLYL CIS-TRANS ISOMERASE"/>
    <property type="match status" value="1"/>
</dbReference>
<feature type="compositionally biased region" description="Polar residues" evidence="12">
    <location>
        <begin position="35"/>
        <end position="55"/>
    </location>
</feature>
<evidence type="ECO:0000256" key="5">
    <source>
        <dbReference type="ARBA" id="ARBA00022562"/>
    </source>
</evidence>
<dbReference type="InterPro" id="IPR001202">
    <property type="entry name" value="WW_dom"/>
</dbReference>
<evidence type="ECO:0000256" key="7">
    <source>
        <dbReference type="ARBA" id="ARBA00023200"/>
    </source>
</evidence>
<dbReference type="Gene3D" id="3.10.50.40">
    <property type="match status" value="1"/>
</dbReference>